<evidence type="ECO:0000256" key="11">
    <source>
        <dbReference type="ARBA" id="ARBA00023027"/>
    </source>
</evidence>
<evidence type="ECO:0000256" key="4">
    <source>
        <dbReference type="ARBA" id="ARBA00022448"/>
    </source>
</evidence>
<evidence type="ECO:0000256" key="15">
    <source>
        <dbReference type="ARBA" id="ARBA00049551"/>
    </source>
</evidence>
<feature type="transmembrane region" description="Helical" evidence="16">
    <location>
        <begin position="331"/>
        <end position="353"/>
    </location>
</feature>
<evidence type="ECO:0000256" key="16">
    <source>
        <dbReference type="RuleBase" id="RU003404"/>
    </source>
</evidence>
<feature type="signal peptide" evidence="17">
    <location>
        <begin position="1"/>
        <end position="26"/>
    </location>
</feature>
<dbReference type="GO" id="GO:0003954">
    <property type="term" value="F:NADH dehydrogenase activity"/>
    <property type="evidence" value="ECO:0007669"/>
    <property type="project" value="TreeGrafter"/>
</dbReference>
<feature type="transmembrane region" description="Helical" evidence="16">
    <location>
        <begin position="463"/>
        <end position="480"/>
    </location>
</feature>
<dbReference type="InterPro" id="IPR001516">
    <property type="entry name" value="Proton_antipo_N"/>
</dbReference>
<dbReference type="GO" id="GO:0015990">
    <property type="term" value="P:electron transport coupled proton transport"/>
    <property type="evidence" value="ECO:0007669"/>
    <property type="project" value="TreeGrafter"/>
</dbReference>
<name>A0A6B9SDK3_9PLEU</name>
<sequence>MLNTPAIATSTLLLIFTLLFYPLAATLSPNPQSQAWALGHVKTAVKLSFFLSLLPLSLHLSQGTEEVTTLCTWMNTTAFDINISFKFDFYSLIFMPIALYVSWAILEFASWYMHSDPHMNRFFKYLLIFLIAMLVLVTANNLFQLFIGWEGVGILSFLLIGWWHARANANTAALQAVLYNRVGDIGLILAMAWMATNFNSWELHQIIATTKASDLTLPLIGMIVAATGKSAQFGLHPWLPAAMEGPTPVSALLHSSTMVVAGIFLLIRVSPLLEQNPFTLTICLCLGALTTVFTAICALTQNDIKKIVAFSTSSQLGLMMVTIGLNQPQLAFLHICTHAFFKAMLFLCSGAIIHSLNDEQDIRKMGGMQNLTPLTSSCLTIGSLALTGTPFLAGFFSKDAIIEALNTSELNAWALALTLLATSFTAVYSLRVVYYVPMGHPRFLALSPINENDPALANPLKRLAWGSIIAGLLITSNISPTKTPVMSMPTELKMAALIVTVLGLVTALELASLTAKQAKAMPQLVPHNFSNMLGYFPNLIHQYLPETGLTLGQGIANQSLDQTWLEKVGPKAVASYNIISASAVSDIQRGVTKTFLTLFLLSLPMILLVTLL</sequence>
<feature type="transmembrane region" description="Helical" evidence="16">
    <location>
        <begin position="413"/>
        <end position="434"/>
    </location>
</feature>
<keyword evidence="11 16" id="KW-0520">NAD</keyword>
<dbReference type="InterPro" id="IPR010934">
    <property type="entry name" value="NADH_DH_su5_C"/>
</dbReference>
<dbReference type="GO" id="GO:0005743">
    <property type="term" value="C:mitochondrial inner membrane"/>
    <property type="evidence" value="ECO:0007669"/>
    <property type="project" value="UniProtKB-SubCell"/>
</dbReference>
<keyword evidence="14 16" id="KW-0472">Membrane</keyword>
<dbReference type="GO" id="GO:0008137">
    <property type="term" value="F:NADH dehydrogenase (ubiquinone) activity"/>
    <property type="evidence" value="ECO:0007669"/>
    <property type="project" value="UniProtKB-EC"/>
</dbReference>
<feature type="chain" id="PRO_5025541986" description="NADH-ubiquinone oxidoreductase chain 5" evidence="17">
    <location>
        <begin position="27"/>
        <end position="612"/>
    </location>
</feature>
<evidence type="ECO:0000256" key="7">
    <source>
        <dbReference type="ARBA" id="ARBA00022792"/>
    </source>
</evidence>
<feature type="transmembrane region" description="Helical" evidence="16">
    <location>
        <begin position="122"/>
        <end position="139"/>
    </location>
</feature>
<dbReference type="EMBL" id="MN122822">
    <property type="protein sequence ID" value="QHI42768.1"/>
    <property type="molecule type" value="Genomic_DNA"/>
</dbReference>
<protein>
    <recommendedName>
        <fullName evidence="3 16">NADH-ubiquinone oxidoreductase chain 5</fullName>
        <ecNumber evidence="2 16">7.1.1.2</ecNumber>
    </recommendedName>
</protein>
<evidence type="ECO:0000256" key="8">
    <source>
        <dbReference type="ARBA" id="ARBA00022967"/>
    </source>
</evidence>
<keyword evidence="9" id="KW-0249">Electron transport</keyword>
<keyword evidence="7" id="KW-0999">Mitochondrion inner membrane</keyword>
<comment type="function">
    <text evidence="16">Core subunit of the mitochondrial membrane respiratory chain NADH dehydrogenase (Complex I) which catalyzes electron transfer from NADH through the respiratory chain, using ubiquinone as an electron acceptor. Essential for the catalytic activity and assembly of complex I.</text>
</comment>
<feature type="transmembrane region" description="Helical" evidence="16">
    <location>
        <begin position="307"/>
        <end position="325"/>
    </location>
</feature>
<dbReference type="AlphaFoldDB" id="A0A6B9SDK3"/>
<evidence type="ECO:0000256" key="13">
    <source>
        <dbReference type="ARBA" id="ARBA00023128"/>
    </source>
</evidence>
<evidence type="ECO:0000256" key="5">
    <source>
        <dbReference type="ARBA" id="ARBA00022660"/>
    </source>
</evidence>
<feature type="transmembrane region" description="Helical" evidence="16">
    <location>
        <begin position="89"/>
        <end position="110"/>
    </location>
</feature>
<dbReference type="PRINTS" id="PR01434">
    <property type="entry name" value="NADHDHGNASE5"/>
</dbReference>
<feature type="domain" description="NADH:quinone oxidoreductase/Mrp antiporter transmembrane" evidence="18">
    <location>
        <begin position="139"/>
        <end position="421"/>
    </location>
</feature>
<dbReference type="PANTHER" id="PTHR42829">
    <property type="entry name" value="NADH-UBIQUINONE OXIDOREDUCTASE CHAIN 5"/>
    <property type="match status" value="1"/>
</dbReference>
<dbReference type="EC" id="7.1.1.2" evidence="2 16"/>
<feature type="transmembrane region" description="Helical" evidence="16">
    <location>
        <begin position="247"/>
        <end position="267"/>
    </location>
</feature>
<evidence type="ECO:0000256" key="9">
    <source>
        <dbReference type="ARBA" id="ARBA00022982"/>
    </source>
</evidence>
<comment type="subcellular location">
    <subcellularLocation>
        <location evidence="1">Mitochondrion inner membrane</location>
        <topology evidence="1">Multi-pass membrane protein</topology>
    </subcellularLocation>
</comment>
<keyword evidence="4 16" id="KW-0813">Transport</keyword>
<dbReference type="NCBIfam" id="TIGR01974">
    <property type="entry name" value="NDH_I_L"/>
    <property type="match status" value="1"/>
</dbReference>
<geneLocation type="mitochondrion" evidence="21"/>
<feature type="transmembrane region" description="Helical" evidence="16">
    <location>
        <begin position="279"/>
        <end position="300"/>
    </location>
</feature>
<proteinExistence type="inferred from homology"/>
<evidence type="ECO:0000259" key="20">
    <source>
        <dbReference type="Pfam" id="PF06455"/>
    </source>
</evidence>
<keyword evidence="17" id="KW-0732">Signal</keyword>
<evidence type="ECO:0000259" key="18">
    <source>
        <dbReference type="Pfam" id="PF00361"/>
    </source>
</evidence>
<comment type="similarity">
    <text evidence="16">Belongs to the complex I subunit 5 family.</text>
</comment>
<keyword evidence="12 16" id="KW-0830">Ubiquinone</keyword>
<accession>A0A6B9SDK3</accession>
<dbReference type="InterPro" id="IPR001750">
    <property type="entry name" value="ND/Mrp_TM"/>
</dbReference>
<reference evidence="21" key="1">
    <citation type="submission" date="2019-06" db="EMBL/GenBank/DDBJ databases">
        <title>DNAmark project.</title>
        <authorList>
            <person name="Margaryan A."/>
        </authorList>
    </citation>
    <scope>NUCLEOTIDE SEQUENCE</scope>
    <source>
        <strain evidence="21">DM241</strain>
    </source>
</reference>
<keyword evidence="5" id="KW-0679">Respiratory chain</keyword>
<evidence type="ECO:0000256" key="10">
    <source>
        <dbReference type="ARBA" id="ARBA00022989"/>
    </source>
</evidence>
<dbReference type="Pfam" id="PF00662">
    <property type="entry name" value="Proton_antipo_N"/>
    <property type="match status" value="1"/>
</dbReference>
<evidence type="ECO:0000259" key="19">
    <source>
        <dbReference type="Pfam" id="PF00662"/>
    </source>
</evidence>
<organism evidence="21">
    <name type="scientific">Arnoglossus laterna</name>
    <name type="common">scaldfish</name>
    <dbReference type="NCBI Taxonomy" id="208529"/>
    <lineage>
        <taxon>Eukaryota</taxon>
        <taxon>Metazoa</taxon>
        <taxon>Chordata</taxon>
        <taxon>Craniata</taxon>
        <taxon>Vertebrata</taxon>
        <taxon>Euteleostomi</taxon>
        <taxon>Actinopterygii</taxon>
        <taxon>Neopterygii</taxon>
        <taxon>Teleostei</taxon>
        <taxon>Neoteleostei</taxon>
        <taxon>Acanthomorphata</taxon>
        <taxon>Carangaria</taxon>
        <taxon>Pleuronectiformes</taxon>
        <taxon>Pleuronectoidei</taxon>
        <taxon>Bothidae</taxon>
        <taxon>Arnoglossus</taxon>
    </lineage>
</organism>
<evidence type="ECO:0000256" key="6">
    <source>
        <dbReference type="ARBA" id="ARBA00022692"/>
    </source>
</evidence>
<feature type="domain" description="NADH-Ubiquinone oxidoreductase (complex I) chain 5 N-terminal" evidence="19">
    <location>
        <begin position="73"/>
        <end position="123"/>
    </location>
</feature>
<dbReference type="InterPro" id="IPR018393">
    <property type="entry name" value="NADHpl_OxRdtase_5_subgr"/>
</dbReference>
<dbReference type="GO" id="GO:0042773">
    <property type="term" value="P:ATP synthesis coupled electron transport"/>
    <property type="evidence" value="ECO:0007669"/>
    <property type="project" value="InterPro"/>
</dbReference>
<evidence type="ECO:0000256" key="14">
    <source>
        <dbReference type="ARBA" id="ARBA00023136"/>
    </source>
</evidence>
<evidence type="ECO:0000256" key="2">
    <source>
        <dbReference type="ARBA" id="ARBA00012944"/>
    </source>
</evidence>
<dbReference type="Pfam" id="PF00361">
    <property type="entry name" value="Proton_antipo_M"/>
    <property type="match status" value="1"/>
</dbReference>
<keyword evidence="13 16" id="KW-0496">Mitochondrion</keyword>
<feature type="transmembrane region" description="Helical" evidence="16">
    <location>
        <begin position="215"/>
        <end position="235"/>
    </location>
</feature>
<evidence type="ECO:0000256" key="1">
    <source>
        <dbReference type="ARBA" id="ARBA00004448"/>
    </source>
</evidence>
<feature type="transmembrane region" description="Helical" evidence="16">
    <location>
        <begin position="177"/>
        <end position="195"/>
    </location>
</feature>
<keyword evidence="8" id="KW-1278">Translocase</keyword>
<evidence type="ECO:0000256" key="17">
    <source>
        <dbReference type="SAM" id="SignalP"/>
    </source>
</evidence>
<keyword evidence="10 16" id="KW-1133">Transmembrane helix</keyword>
<feature type="transmembrane region" description="Helical" evidence="16">
    <location>
        <begin position="374"/>
        <end position="393"/>
    </location>
</feature>
<evidence type="ECO:0000256" key="12">
    <source>
        <dbReference type="ARBA" id="ARBA00023075"/>
    </source>
</evidence>
<dbReference type="PANTHER" id="PTHR42829:SF2">
    <property type="entry name" value="NADH-UBIQUINONE OXIDOREDUCTASE CHAIN 5"/>
    <property type="match status" value="1"/>
</dbReference>
<dbReference type="InterPro" id="IPR003945">
    <property type="entry name" value="NU5C-like"/>
</dbReference>
<feature type="transmembrane region" description="Helical" evidence="16">
    <location>
        <begin position="594"/>
        <end position="611"/>
    </location>
</feature>
<keyword evidence="6 16" id="KW-0812">Transmembrane</keyword>
<evidence type="ECO:0000256" key="3">
    <source>
        <dbReference type="ARBA" id="ARBA00021096"/>
    </source>
</evidence>
<feature type="domain" description="NADH dehydrogenase subunit 5 C-terminal" evidence="20">
    <location>
        <begin position="428"/>
        <end position="609"/>
    </location>
</feature>
<feature type="transmembrane region" description="Helical" evidence="16">
    <location>
        <begin position="492"/>
        <end position="511"/>
    </location>
</feature>
<gene>
    <name evidence="21" type="primary">ND5</name>
</gene>
<dbReference type="Pfam" id="PF06455">
    <property type="entry name" value="NADH5_C"/>
    <property type="match status" value="1"/>
</dbReference>
<comment type="catalytic activity">
    <reaction evidence="15 16">
        <text>a ubiquinone + NADH + 5 H(+)(in) = a ubiquinol + NAD(+) + 4 H(+)(out)</text>
        <dbReference type="Rhea" id="RHEA:29091"/>
        <dbReference type="Rhea" id="RHEA-COMP:9565"/>
        <dbReference type="Rhea" id="RHEA-COMP:9566"/>
        <dbReference type="ChEBI" id="CHEBI:15378"/>
        <dbReference type="ChEBI" id="CHEBI:16389"/>
        <dbReference type="ChEBI" id="CHEBI:17976"/>
        <dbReference type="ChEBI" id="CHEBI:57540"/>
        <dbReference type="ChEBI" id="CHEBI:57945"/>
        <dbReference type="EC" id="7.1.1.2"/>
    </reaction>
</comment>
<feature type="transmembrane region" description="Helical" evidence="16">
    <location>
        <begin position="145"/>
        <end position="165"/>
    </location>
</feature>
<evidence type="ECO:0000313" key="21">
    <source>
        <dbReference type="EMBL" id="QHI42768.1"/>
    </source>
</evidence>